<evidence type="ECO:0000313" key="2">
    <source>
        <dbReference type="EMBL" id="VVP14759.1"/>
    </source>
</evidence>
<dbReference type="EMBL" id="CABVIH010000017">
    <property type="protein sequence ID" value="VVP14759.1"/>
    <property type="molecule type" value="Genomic_DNA"/>
</dbReference>
<dbReference type="OrthoDB" id="9791723at2"/>
<keyword evidence="2" id="KW-0413">Isomerase</keyword>
<protein>
    <submittedName>
        <fullName evidence="2">Hydantoin racemase</fullName>
        <ecNumber evidence="2">5.1.99.5</ecNumber>
    </submittedName>
</protein>
<dbReference type="InterPro" id="IPR052186">
    <property type="entry name" value="Hydantoin_racemase-like"/>
</dbReference>
<dbReference type="PANTHER" id="PTHR28047:SF5">
    <property type="entry name" value="PROTEIN DCG1"/>
    <property type="match status" value="1"/>
</dbReference>
<gene>
    <name evidence="2" type="primary">hyuA</name>
    <name evidence="2" type="ORF">PS880_03502</name>
</gene>
<name>A0A5E7LLY0_PSEFL</name>
<dbReference type="RefSeq" id="WP_150780740.1">
    <property type="nucleotide sequence ID" value="NZ_CABVIH010000017.1"/>
</dbReference>
<dbReference type="Gene3D" id="3.40.50.12500">
    <property type="match status" value="1"/>
</dbReference>
<dbReference type="AlphaFoldDB" id="A0A5E7LLY0"/>
<proteinExistence type="inferred from homology"/>
<sequence length="243" mass="25588">MRIQIINPNTTGTFTERLALSAQAIVAPGTEVFATQPLLGTPSIESHTDEAWATLGVIAQVQAGEASGVDAYVVACFGDTGVAAAREVASGPVVGMTEAALFSACLVAATFSIITLPPRTLIHARRVLHECGMHQRCAGLRAIDVLVDDCCEEDNAALYTALLDEARIALREDRSEALVLGCAGLSEMVEPLQRALGVPVIDGVNAAVKMAEGLVSLGLMTSKQNSFDFPPRDLRGQWPALFA</sequence>
<comment type="similarity">
    <text evidence="1">Belongs to the HyuE racemase family.</text>
</comment>
<dbReference type="GO" id="GO:0047661">
    <property type="term" value="F:amino-acid racemase activity"/>
    <property type="evidence" value="ECO:0007669"/>
    <property type="project" value="InterPro"/>
</dbReference>
<dbReference type="Proteomes" id="UP000375525">
    <property type="component" value="Unassembled WGS sequence"/>
</dbReference>
<dbReference type="InterPro" id="IPR053714">
    <property type="entry name" value="Iso_Racemase_Enz_sf"/>
</dbReference>
<dbReference type="Pfam" id="PF01177">
    <property type="entry name" value="Asp_Glu_race"/>
    <property type="match status" value="1"/>
</dbReference>
<evidence type="ECO:0000256" key="1">
    <source>
        <dbReference type="ARBA" id="ARBA00038414"/>
    </source>
</evidence>
<dbReference type="InterPro" id="IPR015942">
    <property type="entry name" value="Asp/Glu/hydantoin_racemase"/>
</dbReference>
<evidence type="ECO:0000313" key="3">
    <source>
        <dbReference type="Proteomes" id="UP000375525"/>
    </source>
</evidence>
<dbReference type="PANTHER" id="PTHR28047">
    <property type="entry name" value="PROTEIN DCG1"/>
    <property type="match status" value="1"/>
</dbReference>
<accession>A0A5E7LLY0</accession>
<dbReference type="EC" id="5.1.99.5" evidence="2"/>
<organism evidence="2 3">
    <name type="scientific">Pseudomonas fluorescens</name>
    <dbReference type="NCBI Taxonomy" id="294"/>
    <lineage>
        <taxon>Bacteria</taxon>
        <taxon>Pseudomonadati</taxon>
        <taxon>Pseudomonadota</taxon>
        <taxon>Gammaproteobacteria</taxon>
        <taxon>Pseudomonadales</taxon>
        <taxon>Pseudomonadaceae</taxon>
        <taxon>Pseudomonas</taxon>
    </lineage>
</organism>
<reference evidence="2 3" key="1">
    <citation type="submission" date="2019-09" db="EMBL/GenBank/DDBJ databases">
        <authorList>
            <person name="Chandra G."/>
            <person name="Truman W A."/>
        </authorList>
    </citation>
    <scope>NUCLEOTIDE SEQUENCE [LARGE SCALE GENOMIC DNA]</scope>
    <source>
        <strain evidence="2">PS880</strain>
    </source>
</reference>
<dbReference type="GO" id="GO:0036348">
    <property type="term" value="F:hydantoin racemase activity"/>
    <property type="evidence" value="ECO:0007669"/>
    <property type="project" value="UniProtKB-EC"/>
</dbReference>